<sequence>MKQQEGKPKGEYLLLRKLEDIENRLMLLLDDYLKEPDLEEVECYSAFGNPGGGGGVTTGMNVLDMVIAMVFGRLPRDFSQQTTTEVHFQMLFDHHIHILRLWKKDFGRLPPKSRVAPPKADGSDAASAASAHELSDEERGGSDAFEDELLEQAEEFSSYCRVDDSDAFGSDEPTASVRLEDDWESLEVEEKSRSYDSSDDRYDTRDNDSDGYGADFDSDESEDEDELAEVAATHQKLEVSKPPKEATKLSAPARPRRRRIKHTRRSKKLEKAKVERRDSDAEQDAMPFQPFACTGAVGLLRLAKENEMF</sequence>
<reference evidence="2" key="1">
    <citation type="submission" date="2023-04" db="EMBL/GenBank/DDBJ databases">
        <title>Phytophthora fragariaefolia NBRC 109709.</title>
        <authorList>
            <person name="Ichikawa N."/>
            <person name="Sato H."/>
            <person name="Tonouchi N."/>
        </authorList>
    </citation>
    <scope>NUCLEOTIDE SEQUENCE</scope>
    <source>
        <strain evidence="2">NBRC 109709</strain>
    </source>
</reference>
<feature type="compositionally biased region" description="Low complexity" evidence="1">
    <location>
        <begin position="123"/>
        <end position="132"/>
    </location>
</feature>
<proteinExistence type="predicted"/>
<evidence type="ECO:0000313" key="3">
    <source>
        <dbReference type="Proteomes" id="UP001165121"/>
    </source>
</evidence>
<feature type="compositionally biased region" description="Basic and acidic residues" evidence="1">
    <location>
        <begin position="188"/>
        <end position="208"/>
    </location>
</feature>
<dbReference type="AlphaFoldDB" id="A0A9W7D731"/>
<protein>
    <submittedName>
        <fullName evidence="2">Unnamed protein product</fullName>
    </submittedName>
</protein>
<feature type="compositionally biased region" description="Acidic residues" evidence="1">
    <location>
        <begin position="216"/>
        <end position="228"/>
    </location>
</feature>
<gene>
    <name evidence="2" type="ORF">Pfra01_002680000</name>
</gene>
<comment type="caution">
    <text evidence="2">The sequence shown here is derived from an EMBL/GenBank/DDBJ whole genome shotgun (WGS) entry which is preliminary data.</text>
</comment>
<organism evidence="2 3">
    <name type="scientific">Phytophthora fragariaefolia</name>
    <dbReference type="NCBI Taxonomy" id="1490495"/>
    <lineage>
        <taxon>Eukaryota</taxon>
        <taxon>Sar</taxon>
        <taxon>Stramenopiles</taxon>
        <taxon>Oomycota</taxon>
        <taxon>Peronosporomycetes</taxon>
        <taxon>Peronosporales</taxon>
        <taxon>Peronosporaceae</taxon>
        <taxon>Phytophthora</taxon>
    </lineage>
</organism>
<accession>A0A9W7D731</accession>
<evidence type="ECO:0000313" key="2">
    <source>
        <dbReference type="EMBL" id="GMF61632.1"/>
    </source>
</evidence>
<evidence type="ECO:0000256" key="1">
    <source>
        <dbReference type="SAM" id="MobiDB-lite"/>
    </source>
</evidence>
<feature type="compositionally biased region" description="Basic residues" evidence="1">
    <location>
        <begin position="254"/>
        <end position="268"/>
    </location>
</feature>
<feature type="region of interest" description="Disordered" evidence="1">
    <location>
        <begin position="162"/>
        <end position="283"/>
    </location>
</feature>
<dbReference type="OrthoDB" id="20120at2759"/>
<dbReference type="Proteomes" id="UP001165121">
    <property type="component" value="Unassembled WGS sequence"/>
</dbReference>
<keyword evidence="3" id="KW-1185">Reference proteome</keyword>
<feature type="compositionally biased region" description="Basic and acidic residues" evidence="1">
    <location>
        <begin position="235"/>
        <end position="247"/>
    </location>
</feature>
<name>A0A9W7D731_9STRA</name>
<feature type="region of interest" description="Disordered" evidence="1">
    <location>
        <begin position="112"/>
        <end position="142"/>
    </location>
</feature>
<feature type="compositionally biased region" description="Basic and acidic residues" evidence="1">
    <location>
        <begin position="269"/>
        <end position="280"/>
    </location>
</feature>
<dbReference type="EMBL" id="BSXT01005998">
    <property type="protein sequence ID" value="GMF61632.1"/>
    <property type="molecule type" value="Genomic_DNA"/>
</dbReference>